<dbReference type="EMBL" id="LAZR01008967">
    <property type="protein sequence ID" value="KKM75507.1"/>
    <property type="molecule type" value="Genomic_DNA"/>
</dbReference>
<comment type="caution">
    <text evidence="1">The sequence shown here is derived from an EMBL/GenBank/DDBJ whole genome shotgun (WGS) entry which is preliminary data.</text>
</comment>
<protein>
    <submittedName>
        <fullName evidence="1">Uncharacterized protein</fullName>
    </submittedName>
</protein>
<dbReference type="AlphaFoldDB" id="A0A0F9N1Y2"/>
<name>A0A0F9N1Y2_9ZZZZ</name>
<reference evidence="1" key="1">
    <citation type="journal article" date="2015" name="Nature">
        <title>Complex archaea that bridge the gap between prokaryotes and eukaryotes.</title>
        <authorList>
            <person name="Spang A."/>
            <person name="Saw J.H."/>
            <person name="Jorgensen S.L."/>
            <person name="Zaremba-Niedzwiedzka K."/>
            <person name="Martijn J."/>
            <person name="Lind A.E."/>
            <person name="van Eijk R."/>
            <person name="Schleper C."/>
            <person name="Guy L."/>
            <person name="Ettema T.J."/>
        </authorList>
    </citation>
    <scope>NUCLEOTIDE SEQUENCE</scope>
</reference>
<evidence type="ECO:0000313" key="1">
    <source>
        <dbReference type="EMBL" id="KKM75507.1"/>
    </source>
</evidence>
<proteinExistence type="predicted"/>
<sequence length="90" mass="10640">MENVRLDSDTQVEEWKKEHIKSLLAHKIENIDMQKVQDVSELQNLVIKVVTDFFVTFATNPLIVEAWKNIEVWKKSIQSKKPMITCRKEK</sequence>
<gene>
    <name evidence="1" type="ORF">LCGC14_1389560</name>
</gene>
<organism evidence="1">
    <name type="scientific">marine sediment metagenome</name>
    <dbReference type="NCBI Taxonomy" id="412755"/>
    <lineage>
        <taxon>unclassified sequences</taxon>
        <taxon>metagenomes</taxon>
        <taxon>ecological metagenomes</taxon>
    </lineage>
</organism>
<accession>A0A0F9N1Y2</accession>